<evidence type="ECO:0000256" key="8">
    <source>
        <dbReference type="ARBA" id="ARBA00049020"/>
    </source>
</evidence>
<accession>A0ABD5X577</accession>
<dbReference type="InterPro" id="IPR002734">
    <property type="entry name" value="RibDG_C"/>
</dbReference>
<evidence type="ECO:0000256" key="1">
    <source>
        <dbReference type="ARBA" id="ARBA00005104"/>
    </source>
</evidence>
<evidence type="ECO:0000256" key="5">
    <source>
        <dbReference type="ARBA" id="ARBA00022857"/>
    </source>
</evidence>
<dbReference type="NCBIfam" id="TIGR00227">
    <property type="entry name" value="ribD_Cterm"/>
    <property type="match status" value="1"/>
</dbReference>
<evidence type="ECO:0000256" key="7">
    <source>
        <dbReference type="ARBA" id="ARBA00047550"/>
    </source>
</evidence>
<dbReference type="GO" id="GO:0009231">
    <property type="term" value="P:riboflavin biosynthetic process"/>
    <property type="evidence" value="ECO:0007669"/>
    <property type="project" value="UniProtKB-KW"/>
</dbReference>
<comment type="similarity">
    <text evidence="2">Belongs to the HTP reductase family.</text>
</comment>
<dbReference type="PANTHER" id="PTHR38011:SF7">
    <property type="entry name" value="2,5-DIAMINO-6-RIBOSYLAMINO-4(3H)-PYRIMIDINONE 5'-PHOSPHATE REDUCTASE"/>
    <property type="match status" value="1"/>
</dbReference>
<evidence type="ECO:0000256" key="2">
    <source>
        <dbReference type="ARBA" id="ARBA00009723"/>
    </source>
</evidence>
<evidence type="ECO:0000259" key="11">
    <source>
        <dbReference type="Pfam" id="PF01872"/>
    </source>
</evidence>
<dbReference type="InterPro" id="IPR011549">
    <property type="entry name" value="RibD_C"/>
</dbReference>
<evidence type="ECO:0000256" key="10">
    <source>
        <dbReference type="SAM" id="MobiDB-lite"/>
    </source>
</evidence>
<keyword evidence="4" id="KW-0686">Riboflavin biosynthesis</keyword>
<dbReference type="SUPFAM" id="SSF53597">
    <property type="entry name" value="Dihydrofolate reductase-like"/>
    <property type="match status" value="1"/>
</dbReference>
<comment type="catalytic activity">
    <reaction evidence="7">
        <text>2,5-diamino-6-(1-D-ribitylamino)pyrimidin-4(3H)-one 5'-phosphate + NAD(+) = 2,5-diamino-6-(1-D-ribosylamino)pyrimidin-4(3H)-one 5'-phosphate + NADH + H(+)</text>
        <dbReference type="Rhea" id="RHEA:27274"/>
        <dbReference type="ChEBI" id="CHEBI:15378"/>
        <dbReference type="ChEBI" id="CHEBI:57540"/>
        <dbReference type="ChEBI" id="CHEBI:57945"/>
        <dbReference type="ChEBI" id="CHEBI:58890"/>
        <dbReference type="ChEBI" id="CHEBI:59545"/>
        <dbReference type="EC" id="1.1.1.302"/>
    </reaction>
</comment>
<comment type="catalytic activity">
    <reaction evidence="8">
        <text>2,5-diamino-6-(1-D-ribitylamino)pyrimidin-4(3H)-one 5'-phosphate + NADP(+) = 2,5-diamino-6-(1-D-ribosylamino)pyrimidin-4(3H)-one 5'-phosphate + NADPH + H(+)</text>
        <dbReference type="Rhea" id="RHEA:27278"/>
        <dbReference type="ChEBI" id="CHEBI:15378"/>
        <dbReference type="ChEBI" id="CHEBI:57783"/>
        <dbReference type="ChEBI" id="CHEBI:58349"/>
        <dbReference type="ChEBI" id="CHEBI:58890"/>
        <dbReference type="ChEBI" id="CHEBI:59545"/>
        <dbReference type="EC" id="1.1.1.302"/>
    </reaction>
</comment>
<dbReference type="NCBIfam" id="TIGR01508">
    <property type="entry name" value="rib_reduct_arch"/>
    <property type="match status" value="1"/>
</dbReference>
<feature type="domain" description="Bacterial bifunctional deaminase-reductase C-terminal" evidence="11">
    <location>
        <begin position="3"/>
        <end position="215"/>
    </location>
</feature>
<sequence length="221" mass="23810">MDVRVNAAISADGKLSSRRREQIAISGERDFDRVDGLRAESDAVMVGVGTILADNPSLTIDESERQEQRRQNGQPENPARVVADSHVRTPPDAAVLDDSAETYLLVSDAAPSDFVAQMEEQGATVIATGENRADLASAFQELDSHGVEQLFVEGGGEVIYSLFEDELVDRLSVFVGSLVIGGRDAPTLADGDGFIEDFPQLELDTVTQVDDGVVLEYDVLN</sequence>
<dbReference type="InterPro" id="IPR050765">
    <property type="entry name" value="Riboflavin_Biosynth_HTPR"/>
</dbReference>
<organism evidence="12 13">
    <name type="scientific">Halovenus rubra</name>
    <dbReference type="NCBI Taxonomy" id="869890"/>
    <lineage>
        <taxon>Archaea</taxon>
        <taxon>Methanobacteriati</taxon>
        <taxon>Methanobacteriota</taxon>
        <taxon>Stenosarchaea group</taxon>
        <taxon>Halobacteria</taxon>
        <taxon>Halobacteriales</taxon>
        <taxon>Haloarculaceae</taxon>
        <taxon>Halovenus</taxon>
    </lineage>
</organism>
<evidence type="ECO:0000313" key="12">
    <source>
        <dbReference type="EMBL" id="MFC7125053.1"/>
    </source>
</evidence>
<dbReference type="AlphaFoldDB" id="A0ABD5X577"/>
<dbReference type="EMBL" id="JBHSZQ010000002">
    <property type="protein sequence ID" value="MFC7125053.1"/>
    <property type="molecule type" value="Genomic_DNA"/>
</dbReference>
<gene>
    <name evidence="12" type="ORF">ACFQJ7_03235</name>
</gene>
<evidence type="ECO:0000256" key="6">
    <source>
        <dbReference type="ARBA" id="ARBA00023002"/>
    </source>
</evidence>
<feature type="region of interest" description="Disordered" evidence="10">
    <location>
        <begin position="56"/>
        <end position="87"/>
    </location>
</feature>
<reference evidence="12 13" key="1">
    <citation type="journal article" date="2014" name="Int. J. Syst. Evol. Microbiol.">
        <title>Complete genome sequence of Corynebacterium casei LMG S-19264T (=DSM 44701T), isolated from a smear-ripened cheese.</title>
        <authorList>
            <consortium name="US DOE Joint Genome Institute (JGI-PGF)"/>
            <person name="Walter F."/>
            <person name="Albersmeier A."/>
            <person name="Kalinowski J."/>
            <person name="Ruckert C."/>
        </authorList>
    </citation>
    <scope>NUCLEOTIDE SEQUENCE [LARGE SCALE GENOMIC DNA]</scope>
    <source>
        <strain evidence="12 13">CGMCC 4.7215</strain>
    </source>
</reference>
<evidence type="ECO:0000256" key="9">
    <source>
        <dbReference type="NCBIfam" id="TIGR01508"/>
    </source>
</evidence>
<protein>
    <recommendedName>
        <fullName evidence="9">2,5-diamino-6-(ribosylamino)-4(3H)-pyrimidinone 5'-phosphate reductase</fullName>
        <ecNumber evidence="9">1.1.1.302</ecNumber>
    </recommendedName>
</protein>
<evidence type="ECO:0000313" key="13">
    <source>
        <dbReference type="Proteomes" id="UP001596414"/>
    </source>
</evidence>
<keyword evidence="5" id="KW-0521">NADP</keyword>
<dbReference type="EC" id="1.1.1.302" evidence="9"/>
<name>A0ABD5X577_9EURY</name>
<comment type="caution">
    <text evidence="12">The sequence shown here is derived from an EMBL/GenBank/DDBJ whole genome shotgun (WGS) entry which is preliminary data.</text>
</comment>
<evidence type="ECO:0000256" key="3">
    <source>
        <dbReference type="ARBA" id="ARBA00011738"/>
    </source>
</evidence>
<dbReference type="GO" id="GO:0016491">
    <property type="term" value="F:oxidoreductase activity"/>
    <property type="evidence" value="ECO:0007669"/>
    <property type="project" value="UniProtKB-UniRule"/>
</dbReference>
<dbReference type="Proteomes" id="UP001596414">
    <property type="component" value="Unassembled WGS sequence"/>
</dbReference>
<dbReference type="Pfam" id="PF01872">
    <property type="entry name" value="RibD_C"/>
    <property type="match status" value="1"/>
</dbReference>
<comment type="pathway">
    <text evidence="1">Cofactor biosynthesis; riboflavin biosynthesis.</text>
</comment>
<dbReference type="InterPro" id="IPR006401">
    <property type="entry name" value="Rib_reduct_arc"/>
</dbReference>
<keyword evidence="6 12" id="KW-0560">Oxidoreductase</keyword>
<dbReference type="InterPro" id="IPR024072">
    <property type="entry name" value="DHFR-like_dom_sf"/>
</dbReference>
<dbReference type="Gene3D" id="3.40.430.10">
    <property type="entry name" value="Dihydrofolate Reductase, subunit A"/>
    <property type="match status" value="1"/>
</dbReference>
<comment type="subunit">
    <text evidence="3">Homodimer.</text>
</comment>
<dbReference type="PANTHER" id="PTHR38011">
    <property type="entry name" value="DIHYDROFOLATE REDUCTASE FAMILY PROTEIN (AFU_ORTHOLOGUE AFUA_8G06820)"/>
    <property type="match status" value="1"/>
</dbReference>
<dbReference type="RefSeq" id="WP_267638177.1">
    <property type="nucleotide sequence ID" value="NZ_JAODIY010000013.1"/>
</dbReference>
<evidence type="ECO:0000256" key="4">
    <source>
        <dbReference type="ARBA" id="ARBA00022619"/>
    </source>
</evidence>
<proteinExistence type="inferred from homology"/>